<reference evidence="2 3" key="1">
    <citation type="submission" date="2019-06" db="EMBL/GenBank/DDBJ databases">
        <title>Genome sequence of Deinococcus radiopugnans ATCC 19172.</title>
        <authorList>
            <person name="Maclea K.S."/>
            <person name="Maynard C.R."/>
        </authorList>
    </citation>
    <scope>NUCLEOTIDE SEQUENCE [LARGE SCALE GENOMIC DNA]</scope>
    <source>
        <strain evidence="2 3">ATCC 19172</strain>
    </source>
</reference>
<gene>
    <name evidence="2" type="ORF">FHR04_16325</name>
</gene>
<dbReference type="AlphaFoldDB" id="A0A5C4XYY9"/>
<dbReference type="OrthoDB" id="9811425at2"/>
<dbReference type="EMBL" id="VDMO01000022">
    <property type="protein sequence ID" value="TNM68359.1"/>
    <property type="molecule type" value="Genomic_DNA"/>
</dbReference>
<dbReference type="PANTHER" id="PTHR43238">
    <property type="entry name" value="GDP-L-FUCOSE SYNTHASE"/>
    <property type="match status" value="1"/>
</dbReference>
<dbReference type="PANTHER" id="PTHR43238:SF1">
    <property type="entry name" value="GDP-L-FUCOSE SYNTHASE"/>
    <property type="match status" value="1"/>
</dbReference>
<accession>A0A5C4XYY9</accession>
<protein>
    <submittedName>
        <fullName evidence="2">NAD-dependent epimerase/dehydratase family protein</fullName>
    </submittedName>
</protein>
<organism evidence="2 3">
    <name type="scientific">Deinococcus radiopugnans ATCC 19172</name>
    <dbReference type="NCBI Taxonomy" id="585398"/>
    <lineage>
        <taxon>Bacteria</taxon>
        <taxon>Thermotogati</taxon>
        <taxon>Deinococcota</taxon>
        <taxon>Deinococci</taxon>
        <taxon>Deinococcales</taxon>
        <taxon>Deinococcaceae</taxon>
        <taxon>Deinococcus</taxon>
    </lineage>
</organism>
<dbReference type="Gene3D" id="3.40.50.720">
    <property type="entry name" value="NAD(P)-binding Rossmann-like Domain"/>
    <property type="match status" value="1"/>
</dbReference>
<feature type="domain" description="NAD-dependent epimerase/dehydratase" evidence="1">
    <location>
        <begin position="11"/>
        <end position="109"/>
    </location>
</feature>
<dbReference type="Pfam" id="PF01370">
    <property type="entry name" value="Epimerase"/>
    <property type="match status" value="1"/>
</dbReference>
<dbReference type="InterPro" id="IPR036291">
    <property type="entry name" value="NAD(P)-bd_dom_sf"/>
</dbReference>
<dbReference type="Proteomes" id="UP000313988">
    <property type="component" value="Unassembled WGS sequence"/>
</dbReference>
<dbReference type="Gene3D" id="3.90.25.10">
    <property type="entry name" value="UDP-galactose 4-epimerase, domain 1"/>
    <property type="match status" value="1"/>
</dbReference>
<name>A0A5C4XYY9_9DEIO</name>
<dbReference type="SUPFAM" id="SSF51735">
    <property type="entry name" value="NAD(P)-binding Rossmann-fold domains"/>
    <property type="match status" value="1"/>
</dbReference>
<evidence type="ECO:0000313" key="3">
    <source>
        <dbReference type="Proteomes" id="UP000313988"/>
    </source>
</evidence>
<sequence>MRMGIPVDAKIYVAGHDSLIGAVVCRKLEELGYWNLVTRTAEDLDLRSQGAVQAFFEHELPDYVFLATLTGEHVLDGLLRPAESLYSKVMIASNIIHASYLYEVRKLLSIIDCQFDLQALHYEADEFAIRAYQQEGRDSDQLMRSLVTGLCDRYRKQYSCDFISVVFHMDGAQDECDVTLASLSGGASTTAAASFGQMSVVGPRSLQESAAVWQRNQLYAEDPAHACLFLMENFSATGPITVRTGTRGGNVA</sequence>
<proteinExistence type="predicted"/>
<evidence type="ECO:0000259" key="1">
    <source>
        <dbReference type="Pfam" id="PF01370"/>
    </source>
</evidence>
<evidence type="ECO:0000313" key="2">
    <source>
        <dbReference type="EMBL" id="TNM68359.1"/>
    </source>
</evidence>
<dbReference type="GO" id="GO:0050577">
    <property type="term" value="F:GDP-L-fucose synthase activity"/>
    <property type="evidence" value="ECO:0007669"/>
    <property type="project" value="TreeGrafter"/>
</dbReference>
<comment type="caution">
    <text evidence="2">The sequence shown here is derived from an EMBL/GenBank/DDBJ whole genome shotgun (WGS) entry which is preliminary data.</text>
</comment>
<dbReference type="InterPro" id="IPR001509">
    <property type="entry name" value="Epimerase_deHydtase"/>
</dbReference>